<reference evidence="1 2" key="1">
    <citation type="submission" date="2020-01" db="EMBL/GenBank/DDBJ databases">
        <authorList>
            <person name="Kim M.K."/>
        </authorList>
    </citation>
    <scope>NUCLEOTIDE SEQUENCE [LARGE SCALE GENOMIC DNA]</scope>
    <source>
        <strain evidence="1 2">172606-1</strain>
    </source>
</reference>
<dbReference type="Proteomes" id="UP000480178">
    <property type="component" value="Chromosome"/>
</dbReference>
<gene>
    <name evidence="1" type="ORF">GXP67_31115</name>
</gene>
<dbReference type="EMBL" id="CP048222">
    <property type="protein sequence ID" value="QHT70783.1"/>
    <property type="molecule type" value="Genomic_DNA"/>
</dbReference>
<dbReference type="Gene3D" id="3.40.50.620">
    <property type="entry name" value="HUPs"/>
    <property type="match status" value="1"/>
</dbReference>
<evidence type="ECO:0000313" key="2">
    <source>
        <dbReference type="Proteomes" id="UP000480178"/>
    </source>
</evidence>
<dbReference type="RefSeq" id="WP_162446751.1">
    <property type="nucleotide sequence ID" value="NZ_CP048222.1"/>
</dbReference>
<proteinExistence type="predicted"/>
<dbReference type="KEGG" id="rhoz:GXP67_31115"/>
<dbReference type="InterPro" id="IPR014729">
    <property type="entry name" value="Rossmann-like_a/b/a_fold"/>
</dbReference>
<sequence>MLSLPIAYQTSNTFNEYAEITVLSFGGGQDSTCILYKIIYDPAFRARFVRGHLVVIMSDTGDEHRYTYDYSGHIKQV</sequence>
<keyword evidence="2" id="KW-1185">Reference proteome</keyword>
<protein>
    <submittedName>
        <fullName evidence="1">Uncharacterized protein</fullName>
    </submittedName>
</protein>
<evidence type="ECO:0000313" key="1">
    <source>
        <dbReference type="EMBL" id="QHT70783.1"/>
    </source>
</evidence>
<accession>A0A6C0GTC5</accession>
<organism evidence="1 2">
    <name type="scientific">Rhodocytophaga rosea</name>
    <dbReference type="NCBI Taxonomy" id="2704465"/>
    <lineage>
        <taxon>Bacteria</taxon>
        <taxon>Pseudomonadati</taxon>
        <taxon>Bacteroidota</taxon>
        <taxon>Cytophagia</taxon>
        <taxon>Cytophagales</taxon>
        <taxon>Rhodocytophagaceae</taxon>
        <taxon>Rhodocytophaga</taxon>
    </lineage>
</organism>
<name>A0A6C0GTC5_9BACT</name>
<dbReference type="AlphaFoldDB" id="A0A6C0GTC5"/>